<evidence type="ECO:0000256" key="5">
    <source>
        <dbReference type="SAM" id="MobiDB-lite"/>
    </source>
</evidence>
<dbReference type="Proteomes" id="UP000030653">
    <property type="component" value="Unassembled WGS sequence"/>
</dbReference>
<dbReference type="Gene3D" id="3.30.70.330">
    <property type="match status" value="1"/>
</dbReference>
<dbReference type="InterPro" id="IPR005120">
    <property type="entry name" value="UPF3_dom"/>
</dbReference>
<dbReference type="PANTHER" id="PTHR13112:SF0">
    <property type="entry name" value="FI21285P1"/>
    <property type="match status" value="1"/>
</dbReference>
<evidence type="ECO:0000313" key="7">
    <source>
        <dbReference type="EMBL" id="EJU05580.1"/>
    </source>
</evidence>
<gene>
    <name evidence="7" type="ORF">DACRYDRAFT_104067</name>
</gene>
<feature type="region of interest" description="Disordered" evidence="5">
    <location>
        <begin position="1"/>
        <end position="36"/>
    </location>
</feature>
<feature type="compositionally biased region" description="Polar residues" evidence="5">
    <location>
        <begin position="411"/>
        <end position="421"/>
    </location>
</feature>
<dbReference type="SUPFAM" id="SSF54928">
    <property type="entry name" value="RNA-binding domain, RBD"/>
    <property type="match status" value="1"/>
</dbReference>
<dbReference type="GO" id="GO:0003729">
    <property type="term" value="F:mRNA binding"/>
    <property type="evidence" value="ECO:0007669"/>
    <property type="project" value="TreeGrafter"/>
</dbReference>
<evidence type="ECO:0000256" key="3">
    <source>
        <dbReference type="ARBA" id="ARBA00023161"/>
    </source>
</evidence>
<feature type="compositionally biased region" description="Low complexity" evidence="5">
    <location>
        <begin position="312"/>
        <end position="336"/>
    </location>
</feature>
<dbReference type="CDD" id="cd12455">
    <property type="entry name" value="RRM_like_Smg4_UPF3"/>
    <property type="match status" value="1"/>
</dbReference>
<evidence type="ECO:0000256" key="4">
    <source>
        <dbReference type="ARBA" id="ARBA00023242"/>
    </source>
</evidence>
<dbReference type="GeneID" id="63682935"/>
<organism evidence="7 8">
    <name type="scientific">Dacryopinax primogenitus (strain DJM 731)</name>
    <name type="common">Brown rot fungus</name>
    <dbReference type="NCBI Taxonomy" id="1858805"/>
    <lineage>
        <taxon>Eukaryota</taxon>
        <taxon>Fungi</taxon>
        <taxon>Dikarya</taxon>
        <taxon>Basidiomycota</taxon>
        <taxon>Agaricomycotina</taxon>
        <taxon>Dacrymycetes</taxon>
        <taxon>Dacrymycetales</taxon>
        <taxon>Dacrymycetaceae</taxon>
        <taxon>Dacryopinax</taxon>
    </lineage>
</organism>
<evidence type="ECO:0000313" key="8">
    <source>
        <dbReference type="Proteomes" id="UP000030653"/>
    </source>
</evidence>
<dbReference type="RefSeq" id="XP_040632474.1">
    <property type="nucleotide sequence ID" value="XM_040767873.1"/>
</dbReference>
<dbReference type="InterPro" id="IPR012677">
    <property type="entry name" value="Nucleotide-bd_a/b_plait_sf"/>
</dbReference>
<comment type="subcellular location">
    <subcellularLocation>
        <location evidence="1">Nucleus</location>
    </subcellularLocation>
</comment>
<feature type="domain" description="UPF3" evidence="6">
    <location>
        <begin position="40"/>
        <end position="200"/>
    </location>
</feature>
<dbReference type="GO" id="GO:0005730">
    <property type="term" value="C:nucleolus"/>
    <property type="evidence" value="ECO:0007669"/>
    <property type="project" value="TreeGrafter"/>
</dbReference>
<sequence>MSMAKQVAASSSPAASPASAPASSKSSKKKRGQETVSATRLKVIVRRLPPNLPEAVFWKSVEPWVNEENTTWRIFYSGKIKPKLENENVPSRAYIMFKTPEQVAQFSSAYNGHAFRDKQGRESQAVVEFAPYQKVPITNVKPDVRQGTIDQDPDFMSFMTNLNAPVEYESLASLEKGVSQAPALEPVIAPLIEALIQQKKATKGAKAAAKAAAAQAPTVASRQAAAVASQQAAMQAAAEEKAVYSRKLPGEAGPSVEPPPPKPKKGKQASEPQPTGDDTARKRPVVGANRQFDAALGAATGGRAQPRTQEKPSAATQASTAASTPAQPAAQPAPGKGKTRRGKGGGQAPQATGGPSQSQGAPQSRADAGQGGRGRGRGRGAPPPPQVQPGMIQIASRPAANAPISRIDMQPPNQVIYSSTPGEGAGGDGRPVRNAVAAQMIDKLRTGGGGRGRGRGSPGRGGASGALPG</sequence>
<dbReference type="GO" id="GO:0045727">
    <property type="term" value="P:positive regulation of translation"/>
    <property type="evidence" value="ECO:0007669"/>
    <property type="project" value="TreeGrafter"/>
</dbReference>
<dbReference type="Pfam" id="PF03467">
    <property type="entry name" value="Smg4_UPF3"/>
    <property type="match status" value="1"/>
</dbReference>
<dbReference type="InterPro" id="IPR039722">
    <property type="entry name" value="Upf3"/>
</dbReference>
<dbReference type="InterPro" id="IPR035979">
    <property type="entry name" value="RBD_domain_sf"/>
</dbReference>
<dbReference type="OMA" id="QYKPGKV"/>
<dbReference type="PANTHER" id="PTHR13112">
    <property type="entry name" value="UPF3 REGULATOR OF NONSENSE TRANSCRIPTS-LIKE PROTEIN"/>
    <property type="match status" value="1"/>
</dbReference>
<name>M5GB11_DACPD</name>
<keyword evidence="8" id="KW-1185">Reference proteome</keyword>
<feature type="compositionally biased region" description="Low complexity" evidence="5">
    <location>
        <begin position="8"/>
        <end position="25"/>
    </location>
</feature>
<reference evidence="7 8" key="1">
    <citation type="journal article" date="2012" name="Science">
        <title>The Paleozoic origin of enzymatic lignin decomposition reconstructed from 31 fungal genomes.</title>
        <authorList>
            <person name="Floudas D."/>
            <person name="Binder M."/>
            <person name="Riley R."/>
            <person name="Barry K."/>
            <person name="Blanchette R.A."/>
            <person name="Henrissat B."/>
            <person name="Martinez A.T."/>
            <person name="Otillar R."/>
            <person name="Spatafora J.W."/>
            <person name="Yadav J.S."/>
            <person name="Aerts A."/>
            <person name="Benoit I."/>
            <person name="Boyd A."/>
            <person name="Carlson A."/>
            <person name="Copeland A."/>
            <person name="Coutinho P.M."/>
            <person name="de Vries R.P."/>
            <person name="Ferreira P."/>
            <person name="Findley K."/>
            <person name="Foster B."/>
            <person name="Gaskell J."/>
            <person name="Glotzer D."/>
            <person name="Gorecki P."/>
            <person name="Heitman J."/>
            <person name="Hesse C."/>
            <person name="Hori C."/>
            <person name="Igarashi K."/>
            <person name="Jurgens J.A."/>
            <person name="Kallen N."/>
            <person name="Kersten P."/>
            <person name="Kohler A."/>
            <person name="Kuees U."/>
            <person name="Kumar T.K.A."/>
            <person name="Kuo A."/>
            <person name="LaButti K."/>
            <person name="Larrondo L.F."/>
            <person name="Lindquist E."/>
            <person name="Ling A."/>
            <person name="Lombard V."/>
            <person name="Lucas S."/>
            <person name="Lundell T."/>
            <person name="Martin R."/>
            <person name="McLaughlin D.J."/>
            <person name="Morgenstern I."/>
            <person name="Morin E."/>
            <person name="Murat C."/>
            <person name="Nagy L.G."/>
            <person name="Nolan M."/>
            <person name="Ohm R.A."/>
            <person name="Patyshakuliyeva A."/>
            <person name="Rokas A."/>
            <person name="Ruiz-Duenas F.J."/>
            <person name="Sabat G."/>
            <person name="Salamov A."/>
            <person name="Samejima M."/>
            <person name="Schmutz J."/>
            <person name="Slot J.C."/>
            <person name="St John F."/>
            <person name="Stenlid J."/>
            <person name="Sun H."/>
            <person name="Sun S."/>
            <person name="Syed K."/>
            <person name="Tsang A."/>
            <person name="Wiebenga A."/>
            <person name="Young D."/>
            <person name="Pisabarro A."/>
            <person name="Eastwood D.C."/>
            <person name="Martin F."/>
            <person name="Cullen D."/>
            <person name="Grigoriev I.V."/>
            <person name="Hibbett D.S."/>
        </authorList>
    </citation>
    <scope>NUCLEOTIDE SEQUENCE [LARGE SCALE GENOMIC DNA]</scope>
    <source>
        <strain evidence="7 8">DJM-731 SS1</strain>
    </source>
</reference>
<proteinExistence type="inferred from homology"/>
<evidence type="ECO:0000256" key="2">
    <source>
        <dbReference type="ARBA" id="ARBA00005991"/>
    </source>
</evidence>
<dbReference type="GO" id="GO:0005737">
    <property type="term" value="C:cytoplasm"/>
    <property type="evidence" value="ECO:0007669"/>
    <property type="project" value="TreeGrafter"/>
</dbReference>
<feature type="region of interest" description="Disordered" evidence="5">
    <location>
        <begin position="249"/>
        <end position="469"/>
    </location>
</feature>
<feature type="compositionally biased region" description="Gly residues" evidence="5">
    <location>
        <begin position="446"/>
        <end position="469"/>
    </location>
</feature>
<dbReference type="OrthoDB" id="18087at2759"/>
<keyword evidence="4" id="KW-0539">Nucleus</keyword>
<dbReference type="GO" id="GO:0000184">
    <property type="term" value="P:nuclear-transcribed mRNA catabolic process, nonsense-mediated decay"/>
    <property type="evidence" value="ECO:0007669"/>
    <property type="project" value="UniProtKB-KW"/>
</dbReference>
<protein>
    <recommendedName>
        <fullName evidence="6">UPF3 domain-containing protein</fullName>
    </recommendedName>
</protein>
<keyword evidence="3" id="KW-0866">Nonsense-mediated mRNA decay</keyword>
<dbReference type="AlphaFoldDB" id="M5GB11"/>
<dbReference type="STRING" id="1858805.M5GB11"/>
<dbReference type="EMBL" id="JH795856">
    <property type="protein sequence ID" value="EJU05580.1"/>
    <property type="molecule type" value="Genomic_DNA"/>
</dbReference>
<comment type="similarity">
    <text evidence="2">Belongs to the RENT3 family.</text>
</comment>
<evidence type="ECO:0000259" key="6">
    <source>
        <dbReference type="Pfam" id="PF03467"/>
    </source>
</evidence>
<dbReference type="HOGENOM" id="CLU_582684_0_0_1"/>
<evidence type="ECO:0000256" key="1">
    <source>
        <dbReference type="ARBA" id="ARBA00004123"/>
    </source>
</evidence>
<accession>M5GB11</accession>